<evidence type="ECO:0000313" key="1">
    <source>
        <dbReference type="EMBL" id="ALE08452.1"/>
    </source>
</evidence>
<dbReference type="EMBL" id="CP010411">
    <property type="protein sequence ID" value="ALE08452.1"/>
    <property type="molecule type" value="Genomic_DNA"/>
</dbReference>
<proteinExistence type="predicted"/>
<reference evidence="1 2" key="1">
    <citation type="submission" date="2014-12" db="EMBL/GenBank/DDBJ databases">
        <title>Complete genome sequence of Bifidobacterium longum subsp. infantis BT1.</title>
        <authorList>
            <person name="Kim J.F."/>
            <person name="Kwak M.-J."/>
        </authorList>
    </citation>
    <scope>NUCLEOTIDE SEQUENCE [LARGE SCALE GENOMIC DNA]</scope>
    <source>
        <strain evidence="1 2">BT1</strain>
    </source>
</reference>
<dbReference type="Proteomes" id="UP000067206">
    <property type="component" value="Chromosome"/>
</dbReference>
<sequence length="37" mass="4196">MHRLADYLLIADYCDAHLSVRVGQVSDTIDYSPWSSP</sequence>
<organism evidence="1 2">
    <name type="scientific">Bifidobacterium longum subsp. infantis</name>
    <dbReference type="NCBI Taxonomy" id="1682"/>
    <lineage>
        <taxon>Bacteria</taxon>
        <taxon>Bacillati</taxon>
        <taxon>Actinomycetota</taxon>
        <taxon>Actinomycetes</taxon>
        <taxon>Bifidobacteriales</taxon>
        <taxon>Bifidobacteriaceae</taxon>
        <taxon>Bifidobacterium</taxon>
    </lineage>
</organism>
<name>A0A0M4LTP3_BIFLI</name>
<dbReference type="AlphaFoldDB" id="A0A0M4LTP3"/>
<gene>
    <name evidence="1" type="ORF">RY67_383</name>
</gene>
<accession>A0A0M4LTP3</accession>
<evidence type="ECO:0000313" key="2">
    <source>
        <dbReference type="Proteomes" id="UP000067206"/>
    </source>
</evidence>
<protein>
    <submittedName>
        <fullName evidence="1">Uncharacterized protein</fullName>
    </submittedName>
</protein>